<gene>
    <name evidence="1" type="ORF">PDIGIT_LOCUS3299</name>
</gene>
<evidence type="ECO:0000313" key="2">
    <source>
        <dbReference type="Proteomes" id="UP001152607"/>
    </source>
</evidence>
<evidence type="ECO:0000313" key="1">
    <source>
        <dbReference type="EMBL" id="CAI6313242.1"/>
    </source>
</evidence>
<reference evidence="1" key="1">
    <citation type="submission" date="2023-01" db="EMBL/GenBank/DDBJ databases">
        <authorList>
            <person name="Van Ghelder C."/>
            <person name="Rancurel C."/>
        </authorList>
    </citation>
    <scope>NUCLEOTIDE SEQUENCE</scope>
    <source>
        <strain evidence="1">CNCM I-4278</strain>
    </source>
</reference>
<name>A0A9W4XM94_9PLEO</name>
<sequence>MSPYKLGPRCLRIFCIRVRQIQFQSFDRLYPVNHSICISMLQGSILIQFNPGKRHELAKSKGKSDFCEPVLHRWWDSKLYDFYRSRWIVEVF</sequence>
<dbReference type="EMBL" id="CAOQHR010000002">
    <property type="protein sequence ID" value="CAI6313242.1"/>
    <property type="molecule type" value="Genomic_DNA"/>
</dbReference>
<comment type="caution">
    <text evidence="1">The sequence shown here is derived from an EMBL/GenBank/DDBJ whole genome shotgun (WGS) entry which is preliminary data.</text>
</comment>
<organism evidence="1 2">
    <name type="scientific">Periconia digitata</name>
    <dbReference type="NCBI Taxonomy" id="1303443"/>
    <lineage>
        <taxon>Eukaryota</taxon>
        <taxon>Fungi</taxon>
        <taxon>Dikarya</taxon>
        <taxon>Ascomycota</taxon>
        <taxon>Pezizomycotina</taxon>
        <taxon>Dothideomycetes</taxon>
        <taxon>Pleosporomycetidae</taxon>
        <taxon>Pleosporales</taxon>
        <taxon>Massarineae</taxon>
        <taxon>Periconiaceae</taxon>
        <taxon>Periconia</taxon>
    </lineage>
</organism>
<proteinExistence type="predicted"/>
<keyword evidence="2" id="KW-1185">Reference proteome</keyword>
<protein>
    <submittedName>
        <fullName evidence="1">Uncharacterized protein</fullName>
    </submittedName>
</protein>
<accession>A0A9W4XM94</accession>
<dbReference type="Proteomes" id="UP001152607">
    <property type="component" value="Unassembled WGS sequence"/>
</dbReference>
<dbReference type="AlphaFoldDB" id="A0A9W4XM94"/>